<proteinExistence type="predicted"/>
<evidence type="ECO:0000259" key="2">
    <source>
        <dbReference type="Pfam" id="PF00188"/>
    </source>
</evidence>
<keyword evidence="1" id="KW-0732">Signal</keyword>
<dbReference type="PANTHER" id="PTHR31157:SF1">
    <property type="entry name" value="SCP DOMAIN-CONTAINING PROTEIN"/>
    <property type="match status" value="1"/>
</dbReference>
<dbReference type="Proteomes" id="UP001250662">
    <property type="component" value="Unassembled WGS sequence"/>
</dbReference>
<dbReference type="InterPro" id="IPR035940">
    <property type="entry name" value="CAP_sf"/>
</dbReference>
<evidence type="ECO:0000256" key="1">
    <source>
        <dbReference type="SAM" id="SignalP"/>
    </source>
</evidence>
<name>A0ABU3BDU3_9FLAO</name>
<dbReference type="InterPro" id="IPR014044">
    <property type="entry name" value="CAP_dom"/>
</dbReference>
<evidence type="ECO:0000313" key="4">
    <source>
        <dbReference type="Proteomes" id="UP001250662"/>
    </source>
</evidence>
<dbReference type="CDD" id="cd05379">
    <property type="entry name" value="CAP_bacterial"/>
    <property type="match status" value="1"/>
</dbReference>
<dbReference type="RefSeq" id="WP_311386740.1">
    <property type="nucleotide sequence ID" value="NZ_JAVRHU010000001.1"/>
</dbReference>
<protein>
    <submittedName>
        <fullName evidence="3">CAP domain-containing protein</fullName>
    </submittedName>
</protein>
<feature type="domain" description="SCP" evidence="2">
    <location>
        <begin position="50"/>
        <end position="161"/>
    </location>
</feature>
<accession>A0ABU3BDU3</accession>
<dbReference type="SUPFAM" id="SSF55797">
    <property type="entry name" value="PR-1-like"/>
    <property type="match status" value="1"/>
</dbReference>
<sequence length="164" mass="18608">MKLFYSTMFVFALVFTSCSTSSVQDDESLFENGAEEIEVTLTEAETELFNIVNTYRSSNGMSELVFSNNTYKYAQEHTQFMIVEDEISHDNFSVRASKIAQETSATHIAENVAKNYPEAAMALQGWLESDSHKNTIEGDFTHTALSIKENSEGKLFYTQIFFKK</sequence>
<dbReference type="Gene3D" id="3.40.33.10">
    <property type="entry name" value="CAP"/>
    <property type="match status" value="1"/>
</dbReference>
<gene>
    <name evidence="3" type="ORF">RM520_01595</name>
</gene>
<organism evidence="3 4">
    <name type="scientific">Croceitalea vernalis</name>
    <dbReference type="NCBI Taxonomy" id="3075599"/>
    <lineage>
        <taxon>Bacteria</taxon>
        <taxon>Pseudomonadati</taxon>
        <taxon>Bacteroidota</taxon>
        <taxon>Flavobacteriia</taxon>
        <taxon>Flavobacteriales</taxon>
        <taxon>Flavobacteriaceae</taxon>
        <taxon>Croceitalea</taxon>
    </lineage>
</organism>
<keyword evidence="4" id="KW-1185">Reference proteome</keyword>
<dbReference type="Pfam" id="PF00188">
    <property type="entry name" value="CAP"/>
    <property type="match status" value="1"/>
</dbReference>
<feature type="chain" id="PRO_5046510991" evidence="1">
    <location>
        <begin position="22"/>
        <end position="164"/>
    </location>
</feature>
<dbReference type="PROSITE" id="PS51257">
    <property type="entry name" value="PROKAR_LIPOPROTEIN"/>
    <property type="match status" value="1"/>
</dbReference>
<reference evidence="3 4" key="1">
    <citation type="submission" date="2023-09" db="EMBL/GenBank/DDBJ databases">
        <authorList>
            <person name="Rey-Velasco X."/>
        </authorList>
    </citation>
    <scope>NUCLEOTIDE SEQUENCE [LARGE SCALE GENOMIC DNA]</scope>
    <source>
        <strain evidence="3 4">P007</strain>
    </source>
</reference>
<dbReference type="PANTHER" id="PTHR31157">
    <property type="entry name" value="SCP DOMAIN-CONTAINING PROTEIN"/>
    <property type="match status" value="1"/>
</dbReference>
<feature type="signal peptide" evidence="1">
    <location>
        <begin position="1"/>
        <end position="21"/>
    </location>
</feature>
<dbReference type="EMBL" id="JAVRHU010000001">
    <property type="protein sequence ID" value="MDT0620297.1"/>
    <property type="molecule type" value="Genomic_DNA"/>
</dbReference>
<comment type="caution">
    <text evidence="3">The sequence shown here is derived from an EMBL/GenBank/DDBJ whole genome shotgun (WGS) entry which is preliminary data.</text>
</comment>
<evidence type="ECO:0000313" key="3">
    <source>
        <dbReference type="EMBL" id="MDT0620297.1"/>
    </source>
</evidence>